<dbReference type="RefSeq" id="WP_136832081.1">
    <property type="nucleotide sequence ID" value="NZ_SWBM01000003.1"/>
</dbReference>
<organism evidence="1 2">
    <name type="scientific">Robertmurraya kyonggiensis</name>
    <dbReference type="NCBI Taxonomy" id="1037680"/>
    <lineage>
        <taxon>Bacteria</taxon>
        <taxon>Bacillati</taxon>
        <taxon>Bacillota</taxon>
        <taxon>Bacilli</taxon>
        <taxon>Bacillales</taxon>
        <taxon>Bacillaceae</taxon>
        <taxon>Robertmurraya</taxon>
    </lineage>
</organism>
<dbReference type="OrthoDB" id="328886at2"/>
<protein>
    <submittedName>
        <fullName evidence="1">Transcriptional regulator</fullName>
    </submittedName>
</protein>
<evidence type="ECO:0000313" key="2">
    <source>
        <dbReference type="Proteomes" id="UP000307756"/>
    </source>
</evidence>
<sequence>METLVIENDIKVVYVTATSFPEGIQEAHERLHEVIPYSNERRYFGLSRPEMGVIVYKAAAEQFEKEKDSNCEALIIEKGKYRSITVMNYKNAPQKISEAFDELISYSDIDPNGYCVEWYQGEEDVKCMVRLKG</sequence>
<dbReference type="EMBL" id="SWBM01000003">
    <property type="protein sequence ID" value="TKC16187.1"/>
    <property type="molecule type" value="Genomic_DNA"/>
</dbReference>
<keyword evidence="2" id="KW-1185">Reference proteome</keyword>
<accession>A0A4U1D4P5</accession>
<gene>
    <name evidence="1" type="ORF">FA727_14620</name>
</gene>
<reference evidence="1 2" key="1">
    <citation type="journal article" date="2011" name="J. Microbiol.">
        <title>Bacillus kyonggiensis sp. nov., isolated from soil of a lettuce field.</title>
        <authorList>
            <person name="Dong K."/>
            <person name="Lee S."/>
        </authorList>
    </citation>
    <scope>NUCLEOTIDE SEQUENCE [LARGE SCALE GENOMIC DNA]</scope>
    <source>
        <strain evidence="1 2">NB22</strain>
    </source>
</reference>
<evidence type="ECO:0000313" key="1">
    <source>
        <dbReference type="EMBL" id="TKC16187.1"/>
    </source>
</evidence>
<name>A0A4U1D4P5_9BACI</name>
<dbReference type="AlphaFoldDB" id="A0A4U1D4P5"/>
<comment type="caution">
    <text evidence="1">The sequence shown here is derived from an EMBL/GenBank/DDBJ whole genome shotgun (WGS) entry which is preliminary data.</text>
</comment>
<proteinExistence type="predicted"/>
<dbReference type="Proteomes" id="UP000307756">
    <property type="component" value="Unassembled WGS sequence"/>
</dbReference>